<dbReference type="InterPro" id="IPR036527">
    <property type="entry name" value="SCP2_sterol-bd_dom_sf"/>
</dbReference>
<reference evidence="2 3" key="1">
    <citation type="submission" date="2015-08" db="EMBL/GenBank/DDBJ databases">
        <title>Emmonsia species relationships and genome sequence.</title>
        <authorList>
            <person name="Cuomo C.A."/>
            <person name="Schwartz I.S."/>
            <person name="Kenyon C."/>
            <person name="De Hoog G.S."/>
            <person name="Govender N.P."/>
            <person name="Botha A."/>
            <person name="Moreno L."/>
            <person name="De Vries M."/>
            <person name="Munoz J.F."/>
            <person name="Stielow J.B."/>
        </authorList>
    </citation>
    <scope>NUCLEOTIDE SEQUENCE [LARGE SCALE GENOMIC DNA]</scope>
    <source>
        <strain evidence="2 3">EI222</strain>
    </source>
</reference>
<name>A0A1J9R3W4_9EURO</name>
<keyword evidence="3" id="KW-1185">Reference proteome</keyword>
<accession>A0A1J9R3W4</accession>
<sequence>MSLANPAFPSSAAFDAINAAMNSSPADRDDAIKSAKSIFAFALTNDKGETESWYLDLKDKGVVRKGAAPAGGKADG</sequence>
<protein>
    <recommendedName>
        <fullName evidence="1">SCP2 domain-containing protein</fullName>
    </recommendedName>
</protein>
<dbReference type="InterPro" id="IPR003033">
    <property type="entry name" value="SCP2_sterol-bd_dom"/>
</dbReference>
<dbReference type="VEuPathDB" id="FungiDB:ACJ73_06342"/>
<dbReference type="Pfam" id="PF02036">
    <property type="entry name" value="SCP2"/>
    <property type="match status" value="1"/>
</dbReference>
<dbReference type="EMBL" id="LGTZ01001103">
    <property type="protein sequence ID" value="OJD22309.1"/>
    <property type="molecule type" value="Genomic_DNA"/>
</dbReference>
<gene>
    <name evidence="2" type="ORF">ACJ73_06342</name>
</gene>
<evidence type="ECO:0000313" key="3">
    <source>
        <dbReference type="Proteomes" id="UP000242791"/>
    </source>
</evidence>
<organism evidence="2 3">
    <name type="scientific">Blastomyces percursus</name>
    <dbReference type="NCBI Taxonomy" id="1658174"/>
    <lineage>
        <taxon>Eukaryota</taxon>
        <taxon>Fungi</taxon>
        <taxon>Dikarya</taxon>
        <taxon>Ascomycota</taxon>
        <taxon>Pezizomycotina</taxon>
        <taxon>Eurotiomycetes</taxon>
        <taxon>Eurotiomycetidae</taxon>
        <taxon>Onygenales</taxon>
        <taxon>Ajellomycetaceae</taxon>
        <taxon>Blastomyces</taxon>
    </lineage>
</organism>
<comment type="caution">
    <text evidence="2">The sequence shown here is derived from an EMBL/GenBank/DDBJ whole genome shotgun (WGS) entry which is preliminary data.</text>
</comment>
<evidence type="ECO:0000259" key="1">
    <source>
        <dbReference type="Pfam" id="PF02036"/>
    </source>
</evidence>
<dbReference type="SUPFAM" id="SSF55718">
    <property type="entry name" value="SCP-like"/>
    <property type="match status" value="1"/>
</dbReference>
<feature type="domain" description="SCP2" evidence="1">
    <location>
        <begin position="18"/>
        <end position="75"/>
    </location>
</feature>
<proteinExistence type="predicted"/>
<dbReference type="GO" id="GO:0005829">
    <property type="term" value="C:cytosol"/>
    <property type="evidence" value="ECO:0007669"/>
    <property type="project" value="TreeGrafter"/>
</dbReference>
<dbReference type="STRING" id="1658174.A0A1J9R3W4"/>
<dbReference type="AlphaFoldDB" id="A0A1J9R3W4"/>
<dbReference type="Proteomes" id="UP000242791">
    <property type="component" value="Unassembled WGS sequence"/>
</dbReference>
<dbReference type="Gene3D" id="3.30.1050.10">
    <property type="entry name" value="SCP2 sterol-binding domain"/>
    <property type="match status" value="1"/>
</dbReference>
<dbReference type="PANTHER" id="PTHR10094:SF25">
    <property type="entry name" value="SCP2 STEROL-BINDING DOMAIN-CONTAINING PROTEIN 1"/>
    <property type="match status" value="1"/>
</dbReference>
<dbReference type="OrthoDB" id="10265837at2759"/>
<evidence type="ECO:0000313" key="2">
    <source>
        <dbReference type="EMBL" id="OJD22309.1"/>
    </source>
</evidence>
<dbReference type="PANTHER" id="PTHR10094">
    <property type="entry name" value="STEROL CARRIER PROTEIN 2 SCP-2 FAMILY PROTEIN"/>
    <property type="match status" value="1"/>
</dbReference>